<reference evidence="1 2" key="1">
    <citation type="submission" date="2019-01" db="EMBL/GenBank/DDBJ databases">
        <title>Genome sequencing of strain FW10M-9.</title>
        <authorList>
            <person name="Heo J."/>
            <person name="Kim S.-J."/>
            <person name="Kim J.-S."/>
            <person name="Hong S.-B."/>
            <person name="Kwon S.-W."/>
        </authorList>
    </citation>
    <scope>NUCLEOTIDE SEQUENCE [LARGE SCALE GENOMIC DNA]</scope>
    <source>
        <strain evidence="1 2">FW10M-9</strain>
    </source>
</reference>
<dbReference type="AlphaFoldDB" id="A0A4V0YG53"/>
<dbReference type="Proteomes" id="UP000292118">
    <property type="component" value="Chromosome"/>
</dbReference>
<evidence type="ECO:0000313" key="1">
    <source>
        <dbReference type="EMBL" id="QAY70011.1"/>
    </source>
</evidence>
<organism evidence="1 2">
    <name type="scientific">Xylanimonas protaetiae</name>
    <dbReference type="NCBI Taxonomy" id="2509457"/>
    <lineage>
        <taxon>Bacteria</taxon>
        <taxon>Bacillati</taxon>
        <taxon>Actinomycetota</taxon>
        <taxon>Actinomycetes</taxon>
        <taxon>Micrococcales</taxon>
        <taxon>Promicromonosporaceae</taxon>
        <taxon>Xylanimonas</taxon>
    </lineage>
</organism>
<dbReference type="EMBL" id="CP035493">
    <property type="protein sequence ID" value="QAY70011.1"/>
    <property type="molecule type" value="Genomic_DNA"/>
</dbReference>
<sequence>MPAPESITDPDEIDTLPPGSIILIRRPDGLDRVFRLDGADWVGLSEWGHWQPLDRDWLVWPTWLIWHPDYATGEGARDAH</sequence>
<evidence type="ECO:0000313" key="2">
    <source>
        <dbReference type="Proteomes" id="UP000292118"/>
    </source>
</evidence>
<name>A0A4V0YG53_9MICO</name>
<dbReference type="RefSeq" id="WP_129187524.1">
    <property type="nucleotide sequence ID" value="NZ_CP035493.1"/>
</dbReference>
<protein>
    <submittedName>
        <fullName evidence="1">Uncharacterized protein</fullName>
    </submittedName>
</protein>
<dbReference type="OrthoDB" id="5695497at2"/>
<dbReference type="KEGG" id="xya:ET471_08175"/>
<proteinExistence type="predicted"/>
<accession>A0A4V0YG53</accession>
<keyword evidence="2" id="KW-1185">Reference proteome</keyword>
<gene>
    <name evidence="1" type="ORF">ET471_08175</name>
</gene>